<dbReference type="InterPro" id="IPR040079">
    <property type="entry name" value="Glutathione_S-Trfase"/>
</dbReference>
<dbReference type="InterPro" id="IPR010987">
    <property type="entry name" value="Glutathione-S-Trfase_C-like"/>
</dbReference>
<dbReference type="SUPFAM" id="SSF47616">
    <property type="entry name" value="GST C-terminal domain-like"/>
    <property type="match status" value="1"/>
</dbReference>
<dbReference type="PROSITE" id="PS50404">
    <property type="entry name" value="GST_NTER"/>
    <property type="match status" value="1"/>
</dbReference>
<dbReference type="CDD" id="cd03191">
    <property type="entry name" value="GST_C_Zeta"/>
    <property type="match status" value="1"/>
</dbReference>
<dbReference type="GO" id="GO:0016034">
    <property type="term" value="F:maleylacetoacetate isomerase activity"/>
    <property type="evidence" value="ECO:0007669"/>
    <property type="project" value="UniProtKB-EC"/>
</dbReference>
<feature type="domain" description="GST C-terminal" evidence="3">
    <location>
        <begin position="91"/>
        <end position="214"/>
    </location>
</feature>
<dbReference type="Gene3D" id="3.40.30.10">
    <property type="entry name" value="Glutaredoxin"/>
    <property type="match status" value="1"/>
</dbReference>
<dbReference type="InterPro" id="IPR004045">
    <property type="entry name" value="Glutathione_S-Trfase_N"/>
</dbReference>
<dbReference type="Pfam" id="PF13409">
    <property type="entry name" value="GST_N_2"/>
    <property type="match status" value="1"/>
</dbReference>
<evidence type="ECO:0000259" key="3">
    <source>
        <dbReference type="PROSITE" id="PS50405"/>
    </source>
</evidence>
<dbReference type="InterPro" id="IPR036282">
    <property type="entry name" value="Glutathione-S-Trfase_C_sf"/>
</dbReference>
<evidence type="ECO:0000259" key="2">
    <source>
        <dbReference type="PROSITE" id="PS50404"/>
    </source>
</evidence>
<comment type="similarity">
    <text evidence="1">Belongs to the GST superfamily. Zeta family.</text>
</comment>
<dbReference type="RefSeq" id="WP_267540321.1">
    <property type="nucleotide sequence ID" value="NZ_JAPNKA010000001.1"/>
</dbReference>
<keyword evidence="4" id="KW-0413">Isomerase</keyword>
<dbReference type="Gene3D" id="1.20.1050.10">
    <property type="match status" value="1"/>
</dbReference>
<dbReference type="EMBL" id="JAPNKA010000001">
    <property type="protein sequence ID" value="MCY1081732.1"/>
    <property type="molecule type" value="Genomic_DNA"/>
</dbReference>
<proteinExistence type="inferred from homology"/>
<protein>
    <submittedName>
        <fullName evidence="4">Maleylacetoacetate isomerase</fullName>
        <ecNumber evidence="4">5.2.1.2</ecNumber>
    </submittedName>
</protein>
<organism evidence="4 5">
    <name type="scientific">Archangium lansingense</name>
    <dbReference type="NCBI Taxonomy" id="2995310"/>
    <lineage>
        <taxon>Bacteria</taxon>
        <taxon>Pseudomonadati</taxon>
        <taxon>Myxococcota</taxon>
        <taxon>Myxococcia</taxon>
        <taxon>Myxococcales</taxon>
        <taxon>Cystobacterineae</taxon>
        <taxon>Archangiaceae</taxon>
        <taxon>Archangium</taxon>
    </lineage>
</organism>
<comment type="caution">
    <text evidence="4">The sequence shown here is derived from an EMBL/GenBank/DDBJ whole genome shotgun (WGS) entry which is preliminary data.</text>
</comment>
<name>A0ABT4AJ88_9BACT</name>
<evidence type="ECO:0000313" key="4">
    <source>
        <dbReference type="EMBL" id="MCY1081732.1"/>
    </source>
</evidence>
<dbReference type="PROSITE" id="PS50405">
    <property type="entry name" value="GST_CTER"/>
    <property type="match status" value="1"/>
</dbReference>
<sequence length="215" mass="23980">MKLYNYWRSSASWRVRIGLNLKGLSYEYAPVHLVKDGGEQHSEAYRVINPMRSVPTLEFTEGGKVRHVAQSMAILEYLEERHPSPALLPAEPYLRARCRMLSEMVNSGIQPLQNLGVLQRIKGELKGDEKAWSAYWIDRGLAAFQAAVQETAGTYCLGEAVSFADIFLIPQLYGARRFGVDLQPYALLTRIEAACASLPAFQAAHADRQPDAVPA</sequence>
<feature type="domain" description="GST N-terminal" evidence="2">
    <location>
        <begin position="1"/>
        <end position="86"/>
    </location>
</feature>
<keyword evidence="5" id="KW-1185">Reference proteome</keyword>
<accession>A0ABT4AJ88</accession>
<evidence type="ECO:0000256" key="1">
    <source>
        <dbReference type="ARBA" id="ARBA00010007"/>
    </source>
</evidence>
<dbReference type="SFLD" id="SFLDS00019">
    <property type="entry name" value="Glutathione_Transferase_(cytos"/>
    <property type="match status" value="1"/>
</dbReference>
<reference evidence="4 5" key="1">
    <citation type="submission" date="2022-11" db="EMBL/GenBank/DDBJ databases">
        <title>Minimal conservation of predation-associated metabolite biosynthetic gene clusters underscores biosynthetic potential of Myxococcota including descriptions for ten novel species: Archangium lansinium sp. nov., Myxococcus landrumus sp. nov., Nannocystis bai.</title>
        <authorList>
            <person name="Ahearne A."/>
            <person name="Stevens C."/>
            <person name="Phillips K."/>
        </authorList>
    </citation>
    <scope>NUCLEOTIDE SEQUENCE [LARGE SCALE GENOMIC DNA]</scope>
    <source>
        <strain evidence="4 5">MIWBW</strain>
    </source>
</reference>
<dbReference type="Proteomes" id="UP001207654">
    <property type="component" value="Unassembled WGS sequence"/>
</dbReference>
<dbReference type="SUPFAM" id="SSF52833">
    <property type="entry name" value="Thioredoxin-like"/>
    <property type="match status" value="1"/>
</dbReference>
<dbReference type="InterPro" id="IPR036249">
    <property type="entry name" value="Thioredoxin-like_sf"/>
</dbReference>
<dbReference type="InterPro" id="IPR034330">
    <property type="entry name" value="GST_Zeta_C"/>
</dbReference>
<dbReference type="InterPro" id="IPR034333">
    <property type="entry name" value="GST_Zeta_N"/>
</dbReference>
<dbReference type="NCBIfam" id="TIGR01262">
    <property type="entry name" value="maiA"/>
    <property type="match status" value="1"/>
</dbReference>
<dbReference type="SFLD" id="SFLDG00358">
    <property type="entry name" value="Main_(cytGST)"/>
    <property type="match status" value="1"/>
</dbReference>
<dbReference type="CDD" id="cd03042">
    <property type="entry name" value="GST_N_Zeta"/>
    <property type="match status" value="1"/>
</dbReference>
<dbReference type="InterPro" id="IPR005955">
    <property type="entry name" value="GST_Zeta"/>
</dbReference>
<gene>
    <name evidence="4" type="primary">maiA</name>
    <name evidence="4" type="ORF">OV287_45510</name>
</gene>
<dbReference type="PANTHER" id="PTHR42673">
    <property type="entry name" value="MALEYLACETOACETATE ISOMERASE"/>
    <property type="match status" value="1"/>
</dbReference>
<evidence type="ECO:0000313" key="5">
    <source>
        <dbReference type="Proteomes" id="UP001207654"/>
    </source>
</evidence>
<dbReference type="PANTHER" id="PTHR42673:SF4">
    <property type="entry name" value="MALEYLACETOACETATE ISOMERASE"/>
    <property type="match status" value="1"/>
</dbReference>
<dbReference type="EC" id="5.2.1.2" evidence="4"/>